<name>A0A6C0B3Y0_9ZZZZ</name>
<protein>
    <submittedName>
        <fullName evidence="1">Uncharacterized protein</fullName>
    </submittedName>
</protein>
<reference evidence="1" key="1">
    <citation type="journal article" date="2020" name="Nature">
        <title>Giant virus diversity and host interactions through global metagenomics.</title>
        <authorList>
            <person name="Schulz F."/>
            <person name="Roux S."/>
            <person name="Paez-Espino D."/>
            <person name="Jungbluth S."/>
            <person name="Walsh D.A."/>
            <person name="Denef V.J."/>
            <person name="McMahon K.D."/>
            <person name="Konstantinidis K.T."/>
            <person name="Eloe-Fadrosh E.A."/>
            <person name="Kyrpides N.C."/>
            <person name="Woyke T."/>
        </authorList>
    </citation>
    <scope>NUCLEOTIDE SEQUENCE</scope>
    <source>
        <strain evidence="1">GVMAG-M-3300009422-16</strain>
    </source>
</reference>
<dbReference type="AlphaFoldDB" id="A0A6C0B3Y0"/>
<dbReference type="InterPro" id="IPR043913">
    <property type="entry name" value="DUF5764"/>
</dbReference>
<dbReference type="Pfam" id="PF19068">
    <property type="entry name" value="DUF5764"/>
    <property type="match status" value="1"/>
</dbReference>
<organism evidence="1">
    <name type="scientific">viral metagenome</name>
    <dbReference type="NCBI Taxonomy" id="1070528"/>
    <lineage>
        <taxon>unclassified sequences</taxon>
        <taxon>metagenomes</taxon>
        <taxon>organismal metagenomes</taxon>
    </lineage>
</organism>
<evidence type="ECO:0000313" key="1">
    <source>
        <dbReference type="EMBL" id="QHS86762.1"/>
    </source>
</evidence>
<accession>A0A6C0B3Y0</accession>
<dbReference type="EMBL" id="MN739061">
    <property type="protein sequence ID" value="QHS86762.1"/>
    <property type="molecule type" value="Genomic_DNA"/>
</dbReference>
<sequence length="338" mass="39328">MDKHLKSRLTDAKQEYTQVLIDFLMDPIYAGLRTIYNTARDTSKSKNLNTLKTFQMLLSKTPKWSDDKLNKEIIRIKETVNCDYLEDLITAVFVTHVKILISIKSKNKTDTLDLNVPKITYFIHKIYIQCARNFWRQPWLFHTGYNSLDLQRNLIKSEKLIKESILETIRKLLPLKEVLQQYLGNNFIDNDFSDYAHEDITSTISENTKTNIKKLLKHEFDNNLQPLDENDDFSKISVSDYTPANNLYDNLKPENFDSRTVEEPYIENNIKSTNLMDTVTEYESVGNNEIHDEEIVNDAESTISDTETVIENMSVLKDTASVETNLNNFSFFEDAANF</sequence>
<proteinExistence type="predicted"/>